<comment type="caution">
    <text evidence="2">The sequence shown here is derived from an EMBL/GenBank/DDBJ whole genome shotgun (WGS) entry which is preliminary data.</text>
</comment>
<gene>
    <name evidence="2" type="ORF">A9Q75_16385</name>
</gene>
<evidence type="ECO:0000256" key="1">
    <source>
        <dbReference type="SAM" id="Phobius"/>
    </source>
</evidence>
<organism evidence="2 3">
    <name type="scientific">Colwellia psychrerythraea</name>
    <name type="common">Vibrio psychroerythus</name>
    <dbReference type="NCBI Taxonomy" id="28229"/>
    <lineage>
        <taxon>Bacteria</taxon>
        <taxon>Pseudomonadati</taxon>
        <taxon>Pseudomonadota</taxon>
        <taxon>Gammaproteobacteria</taxon>
        <taxon>Alteromonadales</taxon>
        <taxon>Colwelliaceae</taxon>
        <taxon>Colwellia</taxon>
    </lineage>
</organism>
<dbReference type="InterPro" id="IPR021534">
    <property type="entry name" value="DUF3192"/>
</dbReference>
<keyword evidence="1" id="KW-0812">Transmembrane</keyword>
<sequence>MNKKIIGRILFALTLYGIFVALVITFYDDSPDQMKWKDREAYNRQFIAKVTLEDFTFEQALTQLGSPDITEARTIDKVNYQVMFYRTQHVKSDGITTQDECTFLLFVNGALKEIGLGNNYPEQWGIVKNHTSISKNLTTID</sequence>
<dbReference type="Pfam" id="PF11399">
    <property type="entry name" value="DUF3192"/>
    <property type="match status" value="1"/>
</dbReference>
<name>A0A1Y5E6A6_COLPS</name>
<keyword evidence="1" id="KW-0472">Membrane</keyword>
<dbReference type="Proteomes" id="UP000243053">
    <property type="component" value="Unassembled WGS sequence"/>
</dbReference>
<dbReference type="AlphaFoldDB" id="A0A1Y5E6A6"/>
<protein>
    <recommendedName>
        <fullName evidence="4">DUF3192 domain-containing protein</fullName>
    </recommendedName>
</protein>
<accession>A0A1Y5E6A6</accession>
<reference evidence="3" key="1">
    <citation type="journal article" date="2017" name="Proc. Natl. Acad. Sci. U.S.A.">
        <title>Simulation of Deepwater Horizon oil plume reveals substrate specialization within a complex community of hydrocarbon degraders.</title>
        <authorList>
            <person name="Hu P."/>
            <person name="Dubinsky E.A."/>
            <person name="Probst A.J."/>
            <person name="Wang J."/>
            <person name="Sieber C.M.K."/>
            <person name="Tom L.M."/>
            <person name="Gardinali P."/>
            <person name="Banfield J.F."/>
            <person name="Atlas R.M."/>
            <person name="Andersen G.L."/>
        </authorList>
    </citation>
    <scope>NUCLEOTIDE SEQUENCE [LARGE SCALE GENOMIC DNA]</scope>
</reference>
<dbReference type="EMBL" id="MAAF01000100">
    <property type="protein sequence ID" value="OUR76535.1"/>
    <property type="molecule type" value="Genomic_DNA"/>
</dbReference>
<proteinExistence type="predicted"/>
<feature type="transmembrane region" description="Helical" evidence="1">
    <location>
        <begin position="6"/>
        <end position="27"/>
    </location>
</feature>
<evidence type="ECO:0008006" key="4">
    <source>
        <dbReference type="Google" id="ProtNLM"/>
    </source>
</evidence>
<evidence type="ECO:0000313" key="2">
    <source>
        <dbReference type="EMBL" id="OUR76535.1"/>
    </source>
</evidence>
<keyword evidence="1" id="KW-1133">Transmembrane helix</keyword>
<evidence type="ECO:0000313" key="3">
    <source>
        <dbReference type="Proteomes" id="UP000243053"/>
    </source>
</evidence>